<comment type="caution">
    <text evidence="3">The sequence shown here is derived from an EMBL/GenBank/DDBJ whole genome shotgun (WGS) entry which is preliminary data.</text>
</comment>
<evidence type="ECO:0000313" key="4">
    <source>
        <dbReference type="Proteomes" id="UP000828390"/>
    </source>
</evidence>
<dbReference type="EMBL" id="JAIWYP010000001">
    <property type="protein sequence ID" value="KAH3891566.1"/>
    <property type="molecule type" value="Genomic_DNA"/>
</dbReference>
<dbReference type="GO" id="GO:0007018">
    <property type="term" value="P:microtubule-based movement"/>
    <property type="evidence" value="ECO:0007669"/>
    <property type="project" value="TreeGrafter"/>
</dbReference>
<feature type="region of interest" description="Disordered" evidence="2">
    <location>
        <begin position="20"/>
        <end position="76"/>
    </location>
</feature>
<evidence type="ECO:0000256" key="1">
    <source>
        <dbReference type="ARBA" id="ARBA00005361"/>
    </source>
</evidence>
<dbReference type="InterPro" id="IPR038586">
    <property type="entry name" value="Tctex-1-like_sf"/>
</dbReference>
<dbReference type="PANTHER" id="PTHR21255:SF65">
    <property type="entry name" value="TCTEX1 DOMAIN-CONTAINING PROTEIN 2"/>
    <property type="match status" value="1"/>
</dbReference>
<dbReference type="OrthoDB" id="10260741at2759"/>
<reference evidence="3" key="1">
    <citation type="journal article" date="2019" name="bioRxiv">
        <title>The Genome of the Zebra Mussel, Dreissena polymorpha: A Resource for Invasive Species Research.</title>
        <authorList>
            <person name="McCartney M.A."/>
            <person name="Auch B."/>
            <person name="Kono T."/>
            <person name="Mallez S."/>
            <person name="Zhang Y."/>
            <person name="Obille A."/>
            <person name="Becker A."/>
            <person name="Abrahante J.E."/>
            <person name="Garbe J."/>
            <person name="Badalamenti J.P."/>
            <person name="Herman A."/>
            <person name="Mangelson H."/>
            <person name="Liachko I."/>
            <person name="Sullivan S."/>
            <person name="Sone E.D."/>
            <person name="Koren S."/>
            <person name="Silverstein K.A.T."/>
            <person name="Beckman K.B."/>
            <person name="Gohl D.M."/>
        </authorList>
    </citation>
    <scope>NUCLEOTIDE SEQUENCE</scope>
    <source>
        <strain evidence="3">Duluth1</strain>
        <tissue evidence="3">Whole animal</tissue>
    </source>
</reference>
<dbReference type="PANTHER" id="PTHR21255">
    <property type="entry name" value="T-COMPLEX-ASSOCIATED-TESTIS-EXPRESSED 1/ DYNEIN LIGHT CHAIN"/>
    <property type="match status" value="1"/>
</dbReference>
<dbReference type="GO" id="GO:0045505">
    <property type="term" value="F:dynein intermediate chain binding"/>
    <property type="evidence" value="ECO:0007669"/>
    <property type="project" value="TreeGrafter"/>
</dbReference>
<protein>
    <submittedName>
        <fullName evidence="3">Uncharacterized protein</fullName>
    </submittedName>
</protein>
<dbReference type="GO" id="GO:0005868">
    <property type="term" value="C:cytoplasmic dynein complex"/>
    <property type="evidence" value="ECO:0007669"/>
    <property type="project" value="TreeGrafter"/>
</dbReference>
<dbReference type="InterPro" id="IPR005334">
    <property type="entry name" value="Tctex-1-like"/>
</dbReference>
<keyword evidence="4" id="KW-1185">Reference proteome</keyword>
<dbReference type="Proteomes" id="UP000828390">
    <property type="component" value="Unassembled WGS sequence"/>
</dbReference>
<gene>
    <name evidence="3" type="ORF">DPMN_015670</name>
</gene>
<reference evidence="3" key="2">
    <citation type="submission" date="2020-11" db="EMBL/GenBank/DDBJ databases">
        <authorList>
            <person name="McCartney M.A."/>
            <person name="Auch B."/>
            <person name="Kono T."/>
            <person name="Mallez S."/>
            <person name="Becker A."/>
            <person name="Gohl D.M."/>
            <person name="Silverstein K.A.T."/>
            <person name="Koren S."/>
            <person name="Bechman K.B."/>
            <person name="Herman A."/>
            <person name="Abrahante J.E."/>
            <person name="Garbe J."/>
        </authorList>
    </citation>
    <scope>NUCLEOTIDE SEQUENCE</scope>
    <source>
        <strain evidence="3">Duluth1</strain>
        <tissue evidence="3">Whole animal</tissue>
    </source>
</reference>
<feature type="compositionally biased region" description="Polar residues" evidence="2">
    <location>
        <begin position="51"/>
        <end position="68"/>
    </location>
</feature>
<dbReference type="Pfam" id="PF03645">
    <property type="entry name" value="Tctex-1"/>
    <property type="match status" value="1"/>
</dbReference>
<evidence type="ECO:0000256" key="2">
    <source>
        <dbReference type="SAM" id="MobiDB-lite"/>
    </source>
</evidence>
<organism evidence="3 4">
    <name type="scientific">Dreissena polymorpha</name>
    <name type="common">Zebra mussel</name>
    <name type="synonym">Mytilus polymorpha</name>
    <dbReference type="NCBI Taxonomy" id="45954"/>
    <lineage>
        <taxon>Eukaryota</taxon>
        <taxon>Metazoa</taxon>
        <taxon>Spiralia</taxon>
        <taxon>Lophotrochozoa</taxon>
        <taxon>Mollusca</taxon>
        <taxon>Bivalvia</taxon>
        <taxon>Autobranchia</taxon>
        <taxon>Heteroconchia</taxon>
        <taxon>Euheterodonta</taxon>
        <taxon>Imparidentia</taxon>
        <taxon>Neoheterodontei</taxon>
        <taxon>Myida</taxon>
        <taxon>Dreissenoidea</taxon>
        <taxon>Dreissenidae</taxon>
        <taxon>Dreissena</taxon>
    </lineage>
</organism>
<sequence>MATSTSGAALSANEKLTLQALKDHDKVHPKLSATPVPPTLKDSSKRGPGSKVSSTSRRSHASGDQSSSRSDRTGKPPRINFFKFVVATRAWHRIAKNSSIAKSSEKLQPVVRYENTYKTDPEKGQYFAPGKVEEMLKDTMEKKLKCVKYSPEKCRLITTELTAEIKSKVKALEFPRYKIVCNVVMTENKRQGLEIASRCVWNHSTDNFASYTYRNATLIAMANVYGVYFE</sequence>
<comment type="similarity">
    <text evidence="1">Belongs to the dynein light chain Tctex-type family.</text>
</comment>
<dbReference type="GO" id="GO:0005737">
    <property type="term" value="C:cytoplasm"/>
    <property type="evidence" value="ECO:0007669"/>
    <property type="project" value="TreeGrafter"/>
</dbReference>
<dbReference type="CDD" id="cd21451">
    <property type="entry name" value="DLC-like_TCTEX1D"/>
    <property type="match status" value="1"/>
</dbReference>
<dbReference type="AlphaFoldDB" id="A0A9D4NBZ4"/>
<name>A0A9D4NBZ4_DREPO</name>
<proteinExistence type="inferred from homology"/>
<dbReference type="Gene3D" id="3.30.1140.40">
    <property type="entry name" value="Tctex-1"/>
    <property type="match status" value="1"/>
</dbReference>
<evidence type="ECO:0000313" key="3">
    <source>
        <dbReference type="EMBL" id="KAH3891566.1"/>
    </source>
</evidence>
<accession>A0A9D4NBZ4</accession>